<evidence type="ECO:0000313" key="4">
    <source>
        <dbReference type="RefSeq" id="XP_028150064.1"/>
    </source>
</evidence>
<gene>
    <name evidence="4" type="primary">LOC114343408</name>
</gene>
<protein>
    <submittedName>
        <fullName evidence="4">Hermansky-Pudlak syndrome 1 protein homolog isoform X1</fullName>
    </submittedName>
</protein>
<evidence type="ECO:0000259" key="1">
    <source>
        <dbReference type="Pfam" id="PF19036"/>
    </source>
</evidence>
<dbReference type="PANTHER" id="PTHR12761">
    <property type="entry name" value="HERMANSKY-PUDLAK SYNDROME PROTEIN 1"/>
    <property type="match status" value="1"/>
</dbReference>
<evidence type="ECO:0000259" key="2">
    <source>
        <dbReference type="Pfam" id="PF19037"/>
    </source>
</evidence>
<dbReference type="InParanoid" id="A0A6P7GK90"/>
<dbReference type="AlphaFoldDB" id="A0A6P7GK90"/>
<dbReference type="OrthoDB" id="10255234at2759"/>
<dbReference type="InterPro" id="IPR026053">
    <property type="entry name" value="HPS1"/>
</dbReference>
<dbReference type="InterPro" id="IPR043970">
    <property type="entry name" value="FUZ/MON1/HPS1_longin_3"/>
</dbReference>
<name>A0A6P7GK90_DIAVI</name>
<dbReference type="RefSeq" id="XP_028150064.1">
    <property type="nucleotide sequence ID" value="XM_028294263.1"/>
</dbReference>
<organism evidence="4">
    <name type="scientific">Diabrotica virgifera virgifera</name>
    <name type="common">western corn rootworm</name>
    <dbReference type="NCBI Taxonomy" id="50390"/>
    <lineage>
        <taxon>Eukaryota</taxon>
        <taxon>Metazoa</taxon>
        <taxon>Ecdysozoa</taxon>
        <taxon>Arthropoda</taxon>
        <taxon>Hexapoda</taxon>
        <taxon>Insecta</taxon>
        <taxon>Pterygota</taxon>
        <taxon>Neoptera</taxon>
        <taxon>Endopterygota</taxon>
        <taxon>Coleoptera</taxon>
        <taxon>Polyphaga</taxon>
        <taxon>Cucujiformia</taxon>
        <taxon>Chrysomeloidea</taxon>
        <taxon>Chrysomelidae</taxon>
        <taxon>Galerucinae</taxon>
        <taxon>Diabroticina</taxon>
        <taxon>Diabroticites</taxon>
        <taxon>Diabrotica</taxon>
    </lineage>
</organism>
<accession>A0A6P7GK90</accession>
<dbReference type="Pfam" id="PF19037">
    <property type="entry name" value="Fuz_longin_2"/>
    <property type="match status" value="1"/>
</dbReference>
<feature type="domain" description="FUZ/MON1/HPS1 second Longin" evidence="2">
    <location>
        <begin position="190"/>
        <end position="292"/>
    </location>
</feature>
<dbReference type="Pfam" id="PF19036">
    <property type="entry name" value="Fuz_longin_1"/>
    <property type="match status" value="1"/>
</dbReference>
<feature type="domain" description="FUZ/MON1/HPS1 third Longin" evidence="3">
    <location>
        <begin position="447"/>
        <end position="588"/>
    </location>
</feature>
<dbReference type="InterPro" id="IPR043972">
    <property type="entry name" value="FUZ/MON1/HPS1_longin_1"/>
</dbReference>
<dbReference type="InterPro" id="IPR043971">
    <property type="entry name" value="FUZ/MON1/HPS1_longin_2"/>
</dbReference>
<proteinExistence type="predicted"/>
<dbReference type="GO" id="GO:0005085">
    <property type="term" value="F:guanyl-nucleotide exchange factor activity"/>
    <property type="evidence" value="ECO:0007669"/>
    <property type="project" value="TreeGrafter"/>
</dbReference>
<dbReference type="FunCoup" id="A0A6P7GK90">
    <property type="interactions" value="15"/>
</dbReference>
<dbReference type="KEGG" id="dvv:114343408"/>
<reference evidence="4" key="1">
    <citation type="submission" date="2025-08" db="UniProtKB">
        <authorList>
            <consortium name="RefSeq"/>
        </authorList>
    </citation>
    <scope>IDENTIFICATION</scope>
    <source>
        <tissue evidence="4">Whole insect</tissue>
    </source>
</reference>
<dbReference type="Pfam" id="PF19038">
    <property type="entry name" value="Fuz_longin_3"/>
    <property type="match status" value="1"/>
</dbReference>
<dbReference type="GO" id="GO:0031085">
    <property type="term" value="C:BLOC-3 complex"/>
    <property type="evidence" value="ECO:0007669"/>
    <property type="project" value="TreeGrafter"/>
</dbReference>
<evidence type="ECO:0000259" key="3">
    <source>
        <dbReference type="Pfam" id="PF19038"/>
    </source>
</evidence>
<feature type="domain" description="FUZ/MON1/HPS1 first Longin" evidence="1">
    <location>
        <begin position="2"/>
        <end position="143"/>
    </location>
</feature>
<dbReference type="PANTHER" id="PTHR12761:SF1">
    <property type="entry name" value="BLOC-3 COMPLEX MEMBER HPS1"/>
    <property type="match status" value="1"/>
</dbReference>
<sequence length="602" mass="69133">MNCLLIFDHLNDIIHTKYNEAFAQHMIHFAVEQEFLPQGSTEKTVDANIIVQTFSPIVTSHRIMSCQFGNSYTSIKCEDDLIVYFDDYMGYLFVTISKEKEDYMKWFTHTCVTIVRYLCGPDVYQLKACKEKSVLANNLIDSWTNLISYDQSVCIEAVEQLFINPELCSTTLRILRESVDKVCVHVEYKKLHSLILIQNKVLSLYSSSSAKELSSADILFLIILCQSLNLSQEEKSTGTKSIFSYQILLSGVEDTPKCLPHAVHIMPHSNGIFLIYLLEIGNSAVAASLYENFCHLHTMQQVQIQREKKTLQPAFENLELATKKLHESLKKTKHSAIENSHKQLMKKWDIIKKKYQEYLKNGSEEALLRAETLGLGFLENLKELLNLTSVDDSVLNSSSKYVIEASMGVKEKLTNYEDFFKAKSIKNFSLGSRDSLTINKYLEEFPGLVHFLYVDRNSHRVTTPTLDLDTEEGKFNRKKVWLMLNVAKSKLQKGIMQIIWKDANYSYGYFLWFEDLNGQALKPTVFPKEEISGWPGILSEDFYQKLKKMCFPKTPPSKIKCYEVFCLHLGLATASVVLEQTRRLVATIFELRGFPSQAVDFF</sequence>
<dbReference type="GO" id="GO:0016192">
    <property type="term" value="P:vesicle-mediated transport"/>
    <property type="evidence" value="ECO:0007669"/>
    <property type="project" value="InterPro"/>
</dbReference>